<dbReference type="Pfam" id="PF00881">
    <property type="entry name" value="Nitroreductase"/>
    <property type="match status" value="1"/>
</dbReference>
<keyword evidence="2 5" id="KW-0285">Flavoprotein</keyword>
<organism evidence="7 8">
    <name type="scientific">Pseudomonas putida</name>
    <name type="common">Arthrobacter siderocapsulatus</name>
    <dbReference type="NCBI Taxonomy" id="303"/>
    <lineage>
        <taxon>Bacteria</taxon>
        <taxon>Pseudomonadati</taxon>
        <taxon>Pseudomonadota</taxon>
        <taxon>Gammaproteobacteria</taxon>
        <taxon>Pseudomonadales</taxon>
        <taxon>Pseudomonadaceae</taxon>
        <taxon>Pseudomonas</taxon>
    </lineage>
</organism>
<dbReference type="OrthoDB" id="3181400at2"/>
<dbReference type="GO" id="GO:0052873">
    <property type="term" value="F:FMN reductase (NADPH) activity"/>
    <property type="evidence" value="ECO:0007669"/>
    <property type="project" value="UniProtKB-EC"/>
</dbReference>
<comment type="similarity">
    <text evidence="1 5">Belongs to the flavin oxidoreductase frp family.</text>
</comment>
<dbReference type="RefSeq" id="WP_075805512.1">
    <property type="nucleotide sequence ID" value="NZ_MKZO01000047.1"/>
</dbReference>
<dbReference type="SUPFAM" id="SSF55469">
    <property type="entry name" value="FMN-dependent nitroreductase-like"/>
    <property type="match status" value="1"/>
</dbReference>
<evidence type="ECO:0000313" key="8">
    <source>
        <dbReference type="Proteomes" id="UP000186736"/>
    </source>
</evidence>
<reference evidence="7 8" key="1">
    <citation type="submission" date="2016-10" db="EMBL/GenBank/DDBJ databases">
        <title>Genome Sequence of Pseudomonas putida GM4FR.</title>
        <authorList>
            <person name="Poehlein A."/>
            <person name="Wemheuer F."/>
            <person name="Hollensteiner J."/>
            <person name="Wemheuer B."/>
        </authorList>
    </citation>
    <scope>NUCLEOTIDE SEQUENCE [LARGE SCALE GENOMIC DNA]</scope>
    <source>
        <strain evidence="7 8">GM4FR</strain>
    </source>
</reference>
<comment type="caution">
    <text evidence="7">The sequence shown here is derived from an EMBL/GenBank/DDBJ whole genome shotgun (WGS) entry which is preliminary data.</text>
</comment>
<evidence type="ECO:0000256" key="1">
    <source>
        <dbReference type="ARBA" id="ARBA00008366"/>
    </source>
</evidence>
<sequence length="271" mass="29670">MSRSTTLLTHRYGPTHTTPALDNPIIEHLLNHRSLRTYADQPLPPGTLETLVAAAQSAATSSNLQAWSVIEVQDPARRARLAKLANNQAHIVQAPLFLVWLADFSRAQRIADQRDTELKAPAYFDSLLVGSIDAALAAQNAVVAAEALGLGTVYIGALRNDLQAVIDELQLPPLVYPVFGLCVGYAATETAIKPRLPQTVTVHRDTYQVDPEQEQAQIRDYETLAADFARSQGQNSPSWSEQVINRLKDESALHGRERIAGVLNAQKLALR</sequence>
<dbReference type="InterPro" id="IPR000415">
    <property type="entry name" value="Nitroreductase-like"/>
</dbReference>
<name>A0A1Q9QZ29_PSEPU</name>
<dbReference type="AlphaFoldDB" id="A0A1Q9QZ29"/>
<keyword evidence="5" id="KW-0521">NADP</keyword>
<dbReference type="PANTHER" id="PTHR43425:SF2">
    <property type="entry name" value="OXYGEN-INSENSITIVE NADPH NITROREDUCTASE"/>
    <property type="match status" value="1"/>
</dbReference>
<evidence type="ECO:0000256" key="2">
    <source>
        <dbReference type="ARBA" id="ARBA00022630"/>
    </source>
</evidence>
<dbReference type="Proteomes" id="UP000186736">
    <property type="component" value="Unassembled WGS sequence"/>
</dbReference>
<feature type="domain" description="Nitroreductase" evidence="6">
    <location>
        <begin position="31"/>
        <end position="185"/>
    </location>
</feature>
<evidence type="ECO:0000259" key="6">
    <source>
        <dbReference type="Pfam" id="PF00881"/>
    </source>
</evidence>
<keyword evidence="3 5" id="KW-0288">FMN</keyword>
<gene>
    <name evidence="7" type="primary">nfrA1</name>
    <name evidence="7" type="ORF">PSEMO_48140</name>
</gene>
<dbReference type="Gene3D" id="3.40.109.10">
    <property type="entry name" value="NADH Oxidase"/>
    <property type="match status" value="1"/>
</dbReference>
<dbReference type="InterPro" id="IPR029479">
    <property type="entry name" value="Nitroreductase"/>
</dbReference>
<accession>A0A1Q9QZ29</accession>
<evidence type="ECO:0000313" key="7">
    <source>
        <dbReference type="EMBL" id="OLS60403.1"/>
    </source>
</evidence>
<proteinExistence type="inferred from homology"/>
<protein>
    <submittedName>
        <fullName evidence="7">FMN reductase (NADPH)</fullName>
        <ecNumber evidence="7">1.5.1.38</ecNumber>
    </submittedName>
</protein>
<dbReference type="CDD" id="cd02146">
    <property type="entry name" value="NfsA-like"/>
    <property type="match status" value="1"/>
</dbReference>
<evidence type="ECO:0000256" key="5">
    <source>
        <dbReference type="PIRNR" id="PIRNR005426"/>
    </source>
</evidence>
<evidence type="ECO:0000256" key="3">
    <source>
        <dbReference type="ARBA" id="ARBA00022643"/>
    </source>
</evidence>
<keyword evidence="4 5" id="KW-0560">Oxidoreductase</keyword>
<dbReference type="PIRSF" id="PIRSF005426">
    <property type="entry name" value="Frp"/>
    <property type="match status" value="1"/>
</dbReference>
<dbReference type="EMBL" id="MKZO01000047">
    <property type="protein sequence ID" value="OLS60403.1"/>
    <property type="molecule type" value="Genomic_DNA"/>
</dbReference>
<evidence type="ECO:0000256" key="4">
    <source>
        <dbReference type="ARBA" id="ARBA00023002"/>
    </source>
</evidence>
<dbReference type="InterPro" id="IPR016446">
    <property type="entry name" value="Flavin_OxRdtase_Frp"/>
</dbReference>
<dbReference type="PANTHER" id="PTHR43425">
    <property type="entry name" value="OXYGEN-INSENSITIVE NADPH NITROREDUCTASE"/>
    <property type="match status" value="1"/>
</dbReference>
<dbReference type="EC" id="1.5.1.38" evidence="7"/>